<sequence length="91" mass="10265">MNQSILFPDVQHWDDIRQSVRFSAQQSGALIECGISKQGLETLSGQMIVSAQQAMQIFVEFRFDIEELAEELIEDELFSDEGTIEINVSLA</sequence>
<protein>
    <submittedName>
        <fullName evidence="1">DUF1488 domain-containing protein</fullName>
    </submittedName>
</protein>
<dbReference type="Pfam" id="PF07369">
    <property type="entry name" value="DUF1488"/>
    <property type="match status" value="1"/>
</dbReference>
<dbReference type="SUPFAM" id="SSF160272">
    <property type="entry name" value="Shew3726-like"/>
    <property type="match status" value="1"/>
</dbReference>
<accession>A0ABS7YTS0</accession>
<reference evidence="2" key="1">
    <citation type="submission" date="2023-07" db="EMBL/GenBank/DDBJ databases">
        <title>Molecular identification of indigenous halophilic bacteria isolated from red sea cost, biodegradation of synthetic dyes and assessment of degraded metabolite toxicity.</title>
        <authorList>
            <person name="Chaieb K."/>
            <person name="Altayb H.N."/>
        </authorList>
    </citation>
    <scope>NUCLEOTIDE SEQUENCE [LARGE SCALE GENOMIC DNA]</scope>
    <source>
        <strain evidence="2">K20</strain>
    </source>
</reference>
<dbReference type="InterPro" id="IPR009962">
    <property type="entry name" value="DUF1488"/>
</dbReference>
<name>A0ABS7YTS0_9VIBR</name>
<dbReference type="EMBL" id="JAIWIU010000112">
    <property type="protein sequence ID" value="MCA2017604.1"/>
    <property type="molecule type" value="Genomic_DNA"/>
</dbReference>
<dbReference type="Proteomes" id="UP001199044">
    <property type="component" value="Unassembled WGS sequence"/>
</dbReference>
<evidence type="ECO:0000313" key="1">
    <source>
        <dbReference type="EMBL" id="MCA2017604.1"/>
    </source>
</evidence>
<evidence type="ECO:0000313" key="2">
    <source>
        <dbReference type="Proteomes" id="UP001199044"/>
    </source>
</evidence>
<keyword evidence="2" id="KW-1185">Reference proteome</keyword>
<proteinExistence type="predicted"/>
<comment type="caution">
    <text evidence="1">The sequence shown here is derived from an EMBL/GenBank/DDBJ whole genome shotgun (WGS) entry which is preliminary data.</text>
</comment>
<dbReference type="Gene3D" id="3.30.160.140">
    <property type="entry name" value="Shew3726-like"/>
    <property type="match status" value="1"/>
</dbReference>
<dbReference type="RefSeq" id="WP_068711345.1">
    <property type="nucleotide sequence ID" value="NZ_AP014635.1"/>
</dbReference>
<gene>
    <name evidence="1" type="ORF">LDJ79_15875</name>
</gene>
<dbReference type="InterPro" id="IPR036692">
    <property type="entry name" value="Shew3726-like_sf"/>
</dbReference>
<organism evidence="1 2">
    <name type="scientific">Vibrio tritonius</name>
    <dbReference type="NCBI Taxonomy" id="1435069"/>
    <lineage>
        <taxon>Bacteria</taxon>
        <taxon>Pseudomonadati</taxon>
        <taxon>Pseudomonadota</taxon>
        <taxon>Gammaproteobacteria</taxon>
        <taxon>Vibrionales</taxon>
        <taxon>Vibrionaceae</taxon>
        <taxon>Vibrio</taxon>
    </lineage>
</organism>